<dbReference type="Pfam" id="PF01029">
    <property type="entry name" value="NusB"/>
    <property type="match status" value="1"/>
</dbReference>
<keyword evidence="4 6" id="KW-0805">Transcription regulation</keyword>
<dbReference type="PANTHER" id="PTHR11078:SF3">
    <property type="entry name" value="ANTITERMINATION NUSB DOMAIN-CONTAINING PROTEIN"/>
    <property type="match status" value="1"/>
</dbReference>
<dbReference type="GO" id="GO:0003723">
    <property type="term" value="F:RNA binding"/>
    <property type="evidence" value="ECO:0007669"/>
    <property type="project" value="UniProtKB-UniRule"/>
</dbReference>
<accession>A0A5B9PGA9</accession>
<dbReference type="PANTHER" id="PTHR11078">
    <property type="entry name" value="N UTILIZATION SUBSTANCE PROTEIN B-RELATED"/>
    <property type="match status" value="1"/>
</dbReference>
<dbReference type="GO" id="GO:0031564">
    <property type="term" value="P:transcription antitermination"/>
    <property type="evidence" value="ECO:0007669"/>
    <property type="project" value="UniProtKB-KW"/>
</dbReference>
<gene>
    <name evidence="6" type="primary">nusB</name>
    <name evidence="8" type="ORF">MFFC18_41830</name>
</gene>
<evidence type="ECO:0000256" key="5">
    <source>
        <dbReference type="ARBA" id="ARBA00023163"/>
    </source>
</evidence>
<dbReference type="SUPFAM" id="SSF48013">
    <property type="entry name" value="NusB-like"/>
    <property type="match status" value="1"/>
</dbReference>
<dbReference type="STRING" id="980251.GCA_001642875_00759"/>
<proteinExistence type="inferred from homology"/>
<evidence type="ECO:0000256" key="4">
    <source>
        <dbReference type="ARBA" id="ARBA00023015"/>
    </source>
</evidence>
<evidence type="ECO:0000256" key="6">
    <source>
        <dbReference type="HAMAP-Rule" id="MF_00073"/>
    </source>
</evidence>
<protein>
    <recommendedName>
        <fullName evidence="6">Transcription antitermination protein NusB</fullName>
    </recommendedName>
    <alternativeName>
        <fullName evidence="6">Antitermination factor NusB</fullName>
    </alternativeName>
</protein>
<keyword evidence="3 6" id="KW-0694">RNA-binding</keyword>
<dbReference type="GO" id="GO:0006353">
    <property type="term" value="P:DNA-templated transcription termination"/>
    <property type="evidence" value="ECO:0007669"/>
    <property type="project" value="UniProtKB-UniRule"/>
</dbReference>
<comment type="similarity">
    <text evidence="1 6">Belongs to the NusB family.</text>
</comment>
<evidence type="ECO:0000256" key="3">
    <source>
        <dbReference type="ARBA" id="ARBA00022884"/>
    </source>
</evidence>
<evidence type="ECO:0000256" key="2">
    <source>
        <dbReference type="ARBA" id="ARBA00022814"/>
    </source>
</evidence>
<dbReference type="RefSeq" id="WP_075083545.1">
    <property type="nucleotide sequence ID" value="NZ_CP042912.1"/>
</dbReference>
<reference evidence="8 9" key="1">
    <citation type="submission" date="2019-08" db="EMBL/GenBank/DDBJ databases">
        <title>Deep-cultivation of Planctomycetes and their phenomic and genomic characterization uncovers novel biology.</title>
        <authorList>
            <person name="Wiegand S."/>
            <person name="Jogler M."/>
            <person name="Boedeker C."/>
            <person name="Pinto D."/>
            <person name="Vollmers J."/>
            <person name="Rivas-Marin E."/>
            <person name="Kohn T."/>
            <person name="Peeters S.H."/>
            <person name="Heuer A."/>
            <person name="Rast P."/>
            <person name="Oberbeckmann S."/>
            <person name="Bunk B."/>
            <person name="Jeske O."/>
            <person name="Meyerdierks A."/>
            <person name="Storesund J.E."/>
            <person name="Kallscheuer N."/>
            <person name="Luecker S."/>
            <person name="Lage O.M."/>
            <person name="Pohl T."/>
            <person name="Merkel B.J."/>
            <person name="Hornburger P."/>
            <person name="Mueller R.-W."/>
            <person name="Bruemmer F."/>
            <person name="Labrenz M."/>
            <person name="Spormann A.M."/>
            <person name="Op den Camp H."/>
            <person name="Overmann J."/>
            <person name="Amann R."/>
            <person name="Jetten M.S.M."/>
            <person name="Mascher T."/>
            <person name="Medema M.H."/>
            <person name="Devos D.P."/>
            <person name="Kaster A.-K."/>
            <person name="Ovreas L."/>
            <person name="Rohde M."/>
            <person name="Galperin M.Y."/>
            <person name="Jogler C."/>
        </authorList>
    </citation>
    <scope>NUCLEOTIDE SEQUENCE [LARGE SCALE GENOMIC DNA]</scope>
    <source>
        <strain evidence="8 9">FC18</strain>
    </source>
</reference>
<dbReference type="NCBIfam" id="TIGR01951">
    <property type="entry name" value="nusB"/>
    <property type="match status" value="1"/>
</dbReference>
<dbReference type="AlphaFoldDB" id="A0A5B9PGA9"/>
<evidence type="ECO:0000313" key="9">
    <source>
        <dbReference type="Proteomes" id="UP000322214"/>
    </source>
</evidence>
<dbReference type="CDD" id="cd00619">
    <property type="entry name" value="Terminator_NusB"/>
    <property type="match status" value="1"/>
</dbReference>
<dbReference type="GO" id="GO:0005829">
    <property type="term" value="C:cytosol"/>
    <property type="evidence" value="ECO:0007669"/>
    <property type="project" value="TreeGrafter"/>
</dbReference>
<evidence type="ECO:0000259" key="7">
    <source>
        <dbReference type="Pfam" id="PF01029"/>
    </source>
</evidence>
<dbReference type="OrthoDB" id="9811381at2"/>
<dbReference type="Proteomes" id="UP000322214">
    <property type="component" value="Chromosome"/>
</dbReference>
<dbReference type="KEGG" id="mff:MFFC18_41830"/>
<keyword evidence="5 6" id="KW-0804">Transcription</keyword>
<name>A0A5B9PGA9_9BACT</name>
<keyword evidence="2 6" id="KW-0889">Transcription antitermination</keyword>
<dbReference type="InterPro" id="IPR006027">
    <property type="entry name" value="NusB_RsmB_TIM44"/>
</dbReference>
<dbReference type="HAMAP" id="MF_00073">
    <property type="entry name" value="NusB"/>
    <property type="match status" value="1"/>
</dbReference>
<evidence type="ECO:0000256" key="1">
    <source>
        <dbReference type="ARBA" id="ARBA00005952"/>
    </source>
</evidence>
<evidence type="ECO:0000313" key="8">
    <source>
        <dbReference type="EMBL" id="QEG24265.1"/>
    </source>
</evidence>
<dbReference type="Gene3D" id="1.10.940.10">
    <property type="entry name" value="NusB-like"/>
    <property type="match status" value="1"/>
</dbReference>
<comment type="function">
    <text evidence="6">Involved in transcription antitermination. Required for transcription of ribosomal RNA (rRNA) genes. Binds specifically to the boxA antiterminator sequence of the ribosomal RNA (rrn) operons.</text>
</comment>
<dbReference type="InterPro" id="IPR011605">
    <property type="entry name" value="NusB_fam"/>
</dbReference>
<dbReference type="EMBL" id="CP042912">
    <property type="protein sequence ID" value="QEG24265.1"/>
    <property type="molecule type" value="Genomic_DNA"/>
</dbReference>
<feature type="domain" description="NusB/RsmB/TIM44" evidence="7">
    <location>
        <begin position="6"/>
        <end position="131"/>
    </location>
</feature>
<dbReference type="InterPro" id="IPR035926">
    <property type="entry name" value="NusB-like_sf"/>
</dbReference>
<keyword evidence="9" id="KW-1185">Reference proteome</keyword>
<organism evidence="8 9">
    <name type="scientific">Mariniblastus fucicola</name>
    <dbReference type="NCBI Taxonomy" id="980251"/>
    <lineage>
        <taxon>Bacteria</taxon>
        <taxon>Pseudomonadati</taxon>
        <taxon>Planctomycetota</taxon>
        <taxon>Planctomycetia</taxon>
        <taxon>Pirellulales</taxon>
        <taxon>Pirellulaceae</taxon>
        <taxon>Mariniblastus</taxon>
    </lineage>
</organism>
<sequence>MSRRSRAREIVLQVLYQNELNPEQPDFVRTRFVEARLGHNDKLVAFARSLIDGVRMKRETLDRQLEKTAMNWRLSRMAATDRNVLRLGAYELLFTDAPGRVVINEAIVLARRYGSDNSSSFVNGVLDKLMKLQAKGELEERDEAATTDKETQED</sequence>